<protein>
    <submittedName>
        <fullName evidence="2">Uncharacterized protein</fullName>
    </submittedName>
</protein>
<evidence type="ECO:0000256" key="1">
    <source>
        <dbReference type="SAM" id="SignalP"/>
    </source>
</evidence>
<name>A0A0B6YMJ0_9EUPU</name>
<dbReference type="EMBL" id="HACG01010568">
    <property type="protein sequence ID" value="CEK57433.1"/>
    <property type="molecule type" value="Transcribed_RNA"/>
</dbReference>
<proteinExistence type="predicted"/>
<evidence type="ECO:0000313" key="2">
    <source>
        <dbReference type="EMBL" id="CEK57433.1"/>
    </source>
</evidence>
<reference evidence="2" key="1">
    <citation type="submission" date="2014-12" db="EMBL/GenBank/DDBJ databases">
        <title>Insight into the proteome of Arion vulgaris.</title>
        <authorList>
            <person name="Aradska J."/>
            <person name="Bulat T."/>
            <person name="Smidak R."/>
            <person name="Sarate P."/>
            <person name="Gangsoo J."/>
            <person name="Sialana F."/>
            <person name="Bilban M."/>
            <person name="Lubec G."/>
        </authorList>
    </citation>
    <scope>NUCLEOTIDE SEQUENCE</scope>
    <source>
        <tissue evidence="2">Skin</tissue>
    </source>
</reference>
<accession>A0A0B6YMJ0</accession>
<feature type="non-terminal residue" evidence="2">
    <location>
        <position position="1"/>
    </location>
</feature>
<feature type="chain" id="PRO_5002111911" evidence="1">
    <location>
        <begin position="22"/>
        <end position="86"/>
    </location>
</feature>
<keyword evidence="1" id="KW-0732">Signal</keyword>
<organism evidence="2">
    <name type="scientific">Arion vulgaris</name>
    <dbReference type="NCBI Taxonomy" id="1028688"/>
    <lineage>
        <taxon>Eukaryota</taxon>
        <taxon>Metazoa</taxon>
        <taxon>Spiralia</taxon>
        <taxon>Lophotrochozoa</taxon>
        <taxon>Mollusca</taxon>
        <taxon>Gastropoda</taxon>
        <taxon>Heterobranchia</taxon>
        <taxon>Euthyneura</taxon>
        <taxon>Panpulmonata</taxon>
        <taxon>Eupulmonata</taxon>
        <taxon>Stylommatophora</taxon>
        <taxon>Helicina</taxon>
        <taxon>Arionoidea</taxon>
        <taxon>Arionidae</taxon>
        <taxon>Arion</taxon>
    </lineage>
</organism>
<gene>
    <name evidence="2" type="primary">ORF30168</name>
</gene>
<feature type="non-terminal residue" evidence="2">
    <location>
        <position position="86"/>
    </location>
</feature>
<sequence>RTLFNILGIWSTFLCDVGTMAALDKSPRLWVSRVKAGLRRSLLDDTEEWIGLLEGSRGVALFLGDSPELSETPLEISSTSLVPLPL</sequence>
<dbReference type="AlphaFoldDB" id="A0A0B6YMJ0"/>
<feature type="signal peptide" evidence="1">
    <location>
        <begin position="1"/>
        <end position="21"/>
    </location>
</feature>